<evidence type="ECO:0000259" key="3">
    <source>
        <dbReference type="Pfam" id="PF00149"/>
    </source>
</evidence>
<evidence type="ECO:0000259" key="4">
    <source>
        <dbReference type="Pfam" id="PF16656"/>
    </source>
</evidence>
<feature type="domain" description="Calcineurin-like phosphoesterase" evidence="3">
    <location>
        <begin position="133"/>
        <end position="342"/>
    </location>
</feature>
<dbReference type="OrthoDB" id="9804511at2"/>
<dbReference type="GO" id="GO:0046872">
    <property type="term" value="F:metal ion binding"/>
    <property type="evidence" value="ECO:0007669"/>
    <property type="project" value="InterPro"/>
</dbReference>
<dbReference type="SUPFAM" id="SSF49363">
    <property type="entry name" value="Purple acid phosphatase, N-terminal domain"/>
    <property type="match status" value="1"/>
</dbReference>
<reference evidence="5 6" key="1">
    <citation type="submission" date="2016-10" db="EMBL/GenBank/DDBJ databases">
        <authorList>
            <person name="de Groot N.N."/>
        </authorList>
    </citation>
    <scope>NUCLEOTIDE SEQUENCE [LARGE SCALE GENOMIC DNA]</scope>
    <source>
        <strain evidence="5 6">CGMCC 1.11156</strain>
    </source>
</reference>
<dbReference type="GO" id="GO:0003993">
    <property type="term" value="F:acid phosphatase activity"/>
    <property type="evidence" value="ECO:0007669"/>
    <property type="project" value="InterPro"/>
</dbReference>
<dbReference type="InterPro" id="IPR003961">
    <property type="entry name" value="FN3_dom"/>
</dbReference>
<dbReference type="InterPro" id="IPR004843">
    <property type="entry name" value="Calcineurin-like_PHP"/>
</dbReference>
<dbReference type="EMBL" id="FOQG01000006">
    <property type="protein sequence ID" value="SFI20664.1"/>
    <property type="molecule type" value="Genomic_DNA"/>
</dbReference>
<accession>A0A1I3GB78</accession>
<dbReference type="STRING" id="1005945.SAMN05216561_10660"/>
<keyword evidence="1 2" id="KW-0732">Signal</keyword>
<dbReference type="RefSeq" id="WP_091112253.1">
    <property type="nucleotide sequence ID" value="NZ_BKAF01000032.1"/>
</dbReference>
<organism evidence="5 6">
    <name type="scientific">Nocardioides psychrotolerans</name>
    <dbReference type="NCBI Taxonomy" id="1005945"/>
    <lineage>
        <taxon>Bacteria</taxon>
        <taxon>Bacillati</taxon>
        <taxon>Actinomycetota</taxon>
        <taxon>Actinomycetes</taxon>
        <taxon>Propionibacteriales</taxon>
        <taxon>Nocardioidaceae</taxon>
        <taxon>Nocardioides</taxon>
    </lineage>
</organism>
<sequence length="457" mass="49079">MTPPLPPATRRTILGGAAASSLLWIPPATAAAPPQGVHLTYGADPRRQMAVSWSTPASVRRPRLEVGVDRSLGRVVDVDSRSSKDVRSVYHHARIGGLRPGTTYRYRIEHGGATGATAASGTFRTAPEKPEAFRFAAFGDMGVNAAAAAHVALIRQQEPDFSFVVGDLCYADSSGGTGVGGPDTQDFAEWDRWLRQIQPSARSTPWMTTVGNHEMETGNGELGYAGYLDRFSLPRNGVDGAPVTYSFVYGNVGFIALDGNDASYEIDRNADYLGVDQDRWLVGQLATMRARADLDFVVVGFHNCMFCTNLVHGSDGGNRDRWEPIFDRFSVDLVVNGHNHCYERTHPVRDGAPVVEAPRGAVVDSRHGTTYLTAGGAGQAVYPVGGQALSYVTIAGGARVPEATTWSSVTDAQHSIGFVDVTPRDRAGVARMRLTALATDGSVIDRVTLRRSSRTGE</sequence>
<dbReference type="InterPro" id="IPR008963">
    <property type="entry name" value="Purple_acid_Pase-like_N"/>
</dbReference>
<keyword evidence="6" id="KW-1185">Reference proteome</keyword>
<dbReference type="PROSITE" id="PS51318">
    <property type="entry name" value="TAT"/>
    <property type="match status" value="1"/>
</dbReference>
<dbReference type="InterPro" id="IPR039331">
    <property type="entry name" value="PAPs-like"/>
</dbReference>
<protein>
    <submittedName>
        <fullName evidence="5">Purple acid Phosphatase, N-terminal domain</fullName>
    </submittedName>
</protein>
<dbReference type="SUPFAM" id="SSF56300">
    <property type="entry name" value="Metallo-dependent phosphatases"/>
    <property type="match status" value="1"/>
</dbReference>
<dbReference type="InterPro" id="IPR015914">
    <property type="entry name" value="PAPs_N"/>
</dbReference>
<feature type="domain" description="Purple acid phosphatase N-terminal" evidence="4">
    <location>
        <begin position="34"/>
        <end position="125"/>
    </location>
</feature>
<evidence type="ECO:0000313" key="6">
    <source>
        <dbReference type="Proteomes" id="UP000198649"/>
    </source>
</evidence>
<gene>
    <name evidence="5" type="ORF">SAMN05216561_10660</name>
</gene>
<dbReference type="PANTHER" id="PTHR22953:SF153">
    <property type="entry name" value="PURPLE ACID PHOSPHATASE"/>
    <property type="match status" value="1"/>
</dbReference>
<evidence type="ECO:0000256" key="1">
    <source>
        <dbReference type="ARBA" id="ARBA00022729"/>
    </source>
</evidence>
<feature type="signal peptide" evidence="2">
    <location>
        <begin position="1"/>
        <end position="30"/>
    </location>
</feature>
<dbReference type="Gene3D" id="2.60.40.380">
    <property type="entry name" value="Purple acid phosphatase-like, N-terminal"/>
    <property type="match status" value="1"/>
</dbReference>
<dbReference type="Gene3D" id="3.60.21.10">
    <property type="match status" value="1"/>
</dbReference>
<name>A0A1I3GB78_9ACTN</name>
<dbReference type="PANTHER" id="PTHR22953">
    <property type="entry name" value="ACID PHOSPHATASE RELATED"/>
    <property type="match status" value="1"/>
</dbReference>
<feature type="chain" id="PRO_5011583747" evidence="2">
    <location>
        <begin position="31"/>
        <end position="457"/>
    </location>
</feature>
<dbReference type="Pfam" id="PF16656">
    <property type="entry name" value="Pur_ac_phosph_N"/>
    <property type="match status" value="1"/>
</dbReference>
<evidence type="ECO:0000256" key="2">
    <source>
        <dbReference type="SAM" id="SignalP"/>
    </source>
</evidence>
<dbReference type="CDD" id="cd00063">
    <property type="entry name" value="FN3"/>
    <property type="match status" value="1"/>
</dbReference>
<dbReference type="Proteomes" id="UP000198649">
    <property type="component" value="Unassembled WGS sequence"/>
</dbReference>
<proteinExistence type="predicted"/>
<dbReference type="InterPro" id="IPR006311">
    <property type="entry name" value="TAT_signal"/>
</dbReference>
<dbReference type="InterPro" id="IPR029052">
    <property type="entry name" value="Metallo-depent_PP-like"/>
</dbReference>
<dbReference type="AlphaFoldDB" id="A0A1I3GB78"/>
<evidence type="ECO:0000313" key="5">
    <source>
        <dbReference type="EMBL" id="SFI20664.1"/>
    </source>
</evidence>
<dbReference type="Pfam" id="PF00149">
    <property type="entry name" value="Metallophos"/>
    <property type="match status" value="1"/>
</dbReference>